<dbReference type="EMBL" id="JBEDUW010000002">
    <property type="protein sequence ID" value="KAK9943537.1"/>
    <property type="molecule type" value="Genomic_DNA"/>
</dbReference>
<evidence type="ECO:0008006" key="3">
    <source>
        <dbReference type="Google" id="ProtNLM"/>
    </source>
</evidence>
<evidence type="ECO:0000313" key="2">
    <source>
        <dbReference type="Proteomes" id="UP001457282"/>
    </source>
</evidence>
<protein>
    <recommendedName>
        <fullName evidence="3">Reverse transcriptase domain-containing protein</fullName>
    </recommendedName>
</protein>
<name>A0AAW1Y3P1_RUBAR</name>
<dbReference type="AlphaFoldDB" id="A0AAW1Y3P1"/>
<evidence type="ECO:0000313" key="1">
    <source>
        <dbReference type="EMBL" id="KAK9943537.1"/>
    </source>
</evidence>
<accession>A0AAW1Y3P1</accession>
<proteinExistence type="predicted"/>
<comment type="caution">
    <text evidence="1">The sequence shown here is derived from an EMBL/GenBank/DDBJ whole genome shotgun (WGS) entry which is preliminary data.</text>
</comment>
<keyword evidence="2" id="KW-1185">Reference proteome</keyword>
<reference evidence="1 2" key="1">
    <citation type="journal article" date="2023" name="G3 (Bethesda)">
        <title>A chromosome-length genome assembly and annotation of blackberry (Rubus argutus, cv. 'Hillquist').</title>
        <authorList>
            <person name="Bruna T."/>
            <person name="Aryal R."/>
            <person name="Dudchenko O."/>
            <person name="Sargent D.J."/>
            <person name="Mead D."/>
            <person name="Buti M."/>
            <person name="Cavallini A."/>
            <person name="Hytonen T."/>
            <person name="Andres J."/>
            <person name="Pham M."/>
            <person name="Weisz D."/>
            <person name="Mascagni F."/>
            <person name="Usai G."/>
            <person name="Natali L."/>
            <person name="Bassil N."/>
            <person name="Fernandez G.E."/>
            <person name="Lomsadze A."/>
            <person name="Armour M."/>
            <person name="Olukolu B."/>
            <person name="Poorten T."/>
            <person name="Britton C."/>
            <person name="Davik J."/>
            <person name="Ashrafi H."/>
            <person name="Aiden E.L."/>
            <person name="Borodovsky M."/>
            <person name="Worthington M."/>
        </authorList>
    </citation>
    <scope>NUCLEOTIDE SEQUENCE [LARGE SCALE GENOMIC DNA]</scope>
    <source>
        <strain evidence="1">PI 553951</strain>
    </source>
</reference>
<dbReference type="Proteomes" id="UP001457282">
    <property type="component" value="Unassembled WGS sequence"/>
</dbReference>
<dbReference type="PANTHER" id="PTHR46890">
    <property type="entry name" value="NON-LTR RETROLELEMENT REVERSE TRANSCRIPTASE-LIKE PROTEIN-RELATED"/>
    <property type="match status" value="1"/>
</dbReference>
<sequence>MFTAGVVDQEAVCATLDSIQPCVSDEMNQNLCAPYSAEEVKVALFQMYPTKSLGPDGMPPLFYQHYWETIGDEVTLAVQNFLHYGQLLKEINFTHVCLIPKVANPQHMADLRPIALCNVIYKLCSKVIANCLKLILPQIISPFQSAFVPGCLITDNILAANETAHFIHNKRSGQDGYLALKLDLSKA</sequence>
<dbReference type="InterPro" id="IPR052343">
    <property type="entry name" value="Retrotransposon-Effector_Assoc"/>
</dbReference>
<gene>
    <name evidence="1" type="ORF">M0R45_009142</name>
</gene>
<dbReference type="PANTHER" id="PTHR46890:SF48">
    <property type="entry name" value="RNA-DIRECTED DNA POLYMERASE"/>
    <property type="match status" value="1"/>
</dbReference>
<organism evidence="1 2">
    <name type="scientific">Rubus argutus</name>
    <name type="common">Southern blackberry</name>
    <dbReference type="NCBI Taxonomy" id="59490"/>
    <lineage>
        <taxon>Eukaryota</taxon>
        <taxon>Viridiplantae</taxon>
        <taxon>Streptophyta</taxon>
        <taxon>Embryophyta</taxon>
        <taxon>Tracheophyta</taxon>
        <taxon>Spermatophyta</taxon>
        <taxon>Magnoliopsida</taxon>
        <taxon>eudicotyledons</taxon>
        <taxon>Gunneridae</taxon>
        <taxon>Pentapetalae</taxon>
        <taxon>rosids</taxon>
        <taxon>fabids</taxon>
        <taxon>Rosales</taxon>
        <taxon>Rosaceae</taxon>
        <taxon>Rosoideae</taxon>
        <taxon>Rosoideae incertae sedis</taxon>
        <taxon>Rubus</taxon>
    </lineage>
</organism>